<dbReference type="AlphaFoldDB" id="A0A1S3I9Y3"/>
<evidence type="ECO:0000313" key="2">
    <source>
        <dbReference type="Proteomes" id="UP000085678"/>
    </source>
</evidence>
<name>A0A1S3I9Y3_LINAN</name>
<gene>
    <name evidence="3 4" type="primary">LOC106162084</name>
</gene>
<accession>A0A1S3I9Y3</accession>
<evidence type="ECO:0000256" key="1">
    <source>
        <dbReference type="SAM" id="MobiDB-lite"/>
    </source>
</evidence>
<sequence>MWQLKYSPDEVIFLDYYLTEDCETHLITFQIELQHGSFSTAQMKLFLDYHLTEDSKIHLITLENYNMAASAQVSESMILYTLITCQMYFLSRARVIQKAEMKVDRYERIVNRSQTNVHDPPAKKRLMMSDPTKCTITPETADSPSLVESSDDVTGHPYSVEDLSTCENLANSRDETRCK</sequence>
<organism evidence="2 4">
    <name type="scientific">Lingula anatina</name>
    <name type="common">Brachiopod</name>
    <name type="synonym">Lingula unguis</name>
    <dbReference type="NCBI Taxonomy" id="7574"/>
    <lineage>
        <taxon>Eukaryota</taxon>
        <taxon>Metazoa</taxon>
        <taxon>Spiralia</taxon>
        <taxon>Lophotrochozoa</taxon>
        <taxon>Brachiopoda</taxon>
        <taxon>Linguliformea</taxon>
        <taxon>Lingulata</taxon>
        <taxon>Lingulida</taxon>
        <taxon>Linguloidea</taxon>
        <taxon>Lingulidae</taxon>
        <taxon>Lingula</taxon>
    </lineage>
</organism>
<proteinExistence type="predicted"/>
<dbReference type="GeneID" id="106162084"/>
<protein>
    <submittedName>
        <fullName evidence="3 4">Uncharacterized protein LOC106162084 isoform X2</fullName>
    </submittedName>
</protein>
<dbReference type="OrthoDB" id="6078430at2759"/>
<feature type="compositionally biased region" description="Polar residues" evidence="1">
    <location>
        <begin position="136"/>
        <end position="148"/>
    </location>
</feature>
<dbReference type="RefSeq" id="XP_013394665.1">
    <property type="nucleotide sequence ID" value="XM_013539211.1"/>
</dbReference>
<feature type="region of interest" description="Disordered" evidence="1">
    <location>
        <begin position="136"/>
        <end position="159"/>
    </location>
</feature>
<dbReference type="Proteomes" id="UP000085678">
    <property type="component" value="Unplaced"/>
</dbReference>
<evidence type="ECO:0000313" key="4">
    <source>
        <dbReference type="RefSeq" id="XP_013394666.1"/>
    </source>
</evidence>
<keyword evidence="2" id="KW-1185">Reference proteome</keyword>
<dbReference type="RefSeq" id="XP_013394666.1">
    <property type="nucleotide sequence ID" value="XM_013539212.1"/>
</dbReference>
<reference evidence="3 4" key="1">
    <citation type="submission" date="2025-04" db="UniProtKB">
        <authorList>
            <consortium name="RefSeq"/>
        </authorList>
    </citation>
    <scope>IDENTIFICATION</scope>
    <source>
        <tissue evidence="3 4">Gonads</tissue>
    </source>
</reference>
<evidence type="ECO:0000313" key="3">
    <source>
        <dbReference type="RefSeq" id="XP_013394665.1"/>
    </source>
</evidence>